<dbReference type="Proteomes" id="UP001182556">
    <property type="component" value="Unassembled WGS sequence"/>
</dbReference>
<evidence type="ECO:0000256" key="4">
    <source>
        <dbReference type="SAM" id="MobiDB-lite"/>
    </source>
</evidence>
<dbReference type="CDD" id="cd02933">
    <property type="entry name" value="OYE_like_FMN"/>
    <property type="match status" value="1"/>
</dbReference>
<evidence type="ECO:0000256" key="1">
    <source>
        <dbReference type="ARBA" id="ARBA00001917"/>
    </source>
</evidence>
<comment type="caution">
    <text evidence="6">The sequence shown here is derived from an EMBL/GenBank/DDBJ whole genome shotgun (WGS) entry which is preliminary data.</text>
</comment>
<dbReference type="GO" id="GO:0016628">
    <property type="term" value="F:oxidoreductase activity, acting on the CH-CH group of donors, NAD or NADP as acceptor"/>
    <property type="evidence" value="ECO:0007669"/>
    <property type="project" value="UniProtKB-ARBA"/>
</dbReference>
<reference evidence="6" key="1">
    <citation type="submission" date="2023-02" db="EMBL/GenBank/DDBJ databases">
        <title>Identification and recombinant expression of a fungal hydrolase from Papiliotrema laurentii that hydrolyzes apple cutin and clears colloidal polyester polyurethane.</title>
        <authorList>
            <consortium name="DOE Joint Genome Institute"/>
            <person name="Roman V.A."/>
            <person name="Bojanowski C."/>
            <person name="Crable B.R."/>
            <person name="Wagner D.N."/>
            <person name="Hung C.S."/>
            <person name="Nadeau L.J."/>
            <person name="Schratz L."/>
            <person name="Haridas S."/>
            <person name="Pangilinan J."/>
            <person name="Lipzen A."/>
            <person name="Na H."/>
            <person name="Yan M."/>
            <person name="Ng V."/>
            <person name="Grigoriev I.V."/>
            <person name="Spatafora J.W."/>
            <person name="Barlow D."/>
            <person name="Biffinger J."/>
            <person name="Kelley-Loughnane N."/>
            <person name="Varaljay V.A."/>
            <person name="Crookes-Goodson W.J."/>
        </authorList>
    </citation>
    <scope>NUCLEOTIDE SEQUENCE</scope>
    <source>
        <strain evidence="6">5307AH</strain>
    </source>
</reference>
<feature type="region of interest" description="Disordered" evidence="4">
    <location>
        <begin position="123"/>
        <end position="147"/>
    </location>
</feature>
<dbReference type="PANTHER" id="PTHR22893:SF91">
    <property type="entry name" value="NADPH DEHYDROGENASE 2-RELATED"/>
    <property type="match status" value="1"/>
</dbReference>
<gene>
    <name evidence="6" type="ORF">DB88DRAFT_475898</name>
</gene>
<keyword evidence="3" id="KW-0560">Oxidoreductase</keyword>
<accession>A0AAD9L911</accession>
<proteinExistence type="inferred from homology"/>
<dbReference type="SUPFAM" id="SSF51395">
    <property type="entry name" value="FMN-linked oxidoreductases"/>
    <property type="match status" value="1"/>
</dbReference>
<comment type="cofactor">
    <cofactor evidence="1">
        <name>FMN</name>
        <dbReference type="ChEBI" id="CHEBI:58210"/>
    </cofactor>
</comment>
<dbReference type="FunFam" id="3.20.20.70:FF:000059">
    <property type="entry name" value="N-ethylmaleimide reductase, FMN-linked"/>
    <property type="match status" value="1"/>
</dbReference>
<evidence type="ECO:0000256" key="2">
    <source>
        <dbReference type="ARBA" id="ARBA00005979"/>
    </source>
</evidence>
<keyword evidence="7" id="KW-1185">Reference proteome</keyword>
<dbReference type="GO" id="GO:0005829">
    <property type="term" value="C:cytosol"/>
    <property type="evidence" value="ECO:0007669"/>
    <property type="project" value="UniProtKB-ARBA"/>
</dbReference>
<dbReference type="InterPro" id="IPR045247">
    <property type="entry name" value="Oye-like"/>
</dbReference>
<evidence type="ECO:0000256" key="3">
    <source>
        <dbReference type="ARBA" id="ARBA00023002"/>
    </source>
</evidence>
<feature type="domain" description="NADH:flavin oxidoreductase/NADH oxidase N-terminal" evidence="5">
    <location>
        <begin position="9"/>
        <end position="352"/>
    </location>
</feature>
<dbReference type="InterPro" id="IPR013785">
    <property type="entry name" value="Aldolase_TIM"/>
</dbReference>
<dbReference type="Gene3D" id="3.20.20.70">
    <property type="entry name" value="Aldolase class I"/>
    <property type="match status" value="1"/>
</dbReference>
<dbReference type="EMBL" id="JAODAN010000001">
    <property type="protein sequence ID" value="KAK1926874.1"/>
    <property type="molecule type" value="Genomic_DNA"/>
</dbReference>
<dbReference type="PANTHER" id="PTHR22893">
    <property type="entry name" value="NADH OXIDOREDUCTASE-RELATED"/>
    <property type="match status" value="1"/>
</dbReference>
<name>A0AAD9L911_PAPLA</name>
<comment type="similarity">
    <text evidence="2">Belongs to the NADH:flavin oxidoreductase/NADH oxidase family.</text>
</comment>
<sequence length="386" mass="42133">MSQASTDPLFTPWKVGNLQLKHRIVMAPLTRNRATPSTAAPNDLIGEYYEQRASDGGLLITEATYPSAEAGGYPNTPGLYTEEHVKEWKKVTDRVHAKGGAIFVQLWALGRANTGATGIKVVSSGDITDNSGSTGGAGGGDRQQPTPLSLEDIKRYQQSFAQSAKYAVQAGFDGIELHGAHGYLLDQFTQKSANNRTDEYGGSKENRARFVLETIKACADAIGEEKVAIRLSPYSHFQGMHNPDNIEVFTYLCEQIHKNHPNFGYVHMVESRADPAKLGNWAVASGHDDEAETLDVYRKVFEGSATAFLSAGGYTAEIAREVVKNKGGAVVFGRLFISNPDLPYRLRDGLELTPYDRSTFYTTGPEGYITYESISQPPTRPVSRGV</sequence>
<dbReference type="GO" id="GO:0010181">
    <property type="term" value="F:FMN binding"/>
    <property type="evidence" value="ECO:0007669"/>
    <property type="project" value="InterPro"/>
</dbReference>
<evidence type="ECO:0000259" key="5">
    <source>
        <dbReference type="Pfam" id="PF00724"/>
    </source>
</evidence>
<evidence type="ECO:0000313" key="7">
    <source>
        <dbReference type="Proteomes" id="UP001182556"/>
    </source>
</evidence>
<evidence type="ECO:0000313" key="6">
    <source>
        <dbReference type="EMBL" id="KAK1926874.1"/>
    </source>
</evidence>
<protein>
    <recommendedName>
        <fullName evidence="5">NADH:flavin oxidoreductase/NADH oxidase N-terminal domain-containing protein</fullName>
    </recommendedName>
</protein>
<dbReference type="AlphaFoldDB" id="A0AAD9L911"/>
<dbReference type="Pfam" id="PF00724">
    <property type="entry name" value="Oxidored_FMN"/>
    <property type="match status" value="1"/>
</dbReference>
<organism evidence="6 7">
    <name type="scientific">Papiliotrema laurentii</name>
    <name type="common">Cryptococcus laurentii</name>
    <dbReference type="NCBI Taxonomy" id="5418"/>
    <lineage>
        <taxon>Eukaryota</taxon>
        <taxon>Fungi</taxon>
        <taxon>Dikarya</taxon>
        <taxon>Basidiomycota</taxon>
        <taxon>Agaricomycotina</taxon>
        <taxon>Tremellomycetes</taxon>
        <taxon>Tremellales</taxon>
        <taxon>Rhynchogastremaceae</taxon>
        <taxon>Papiliotrema</taxon>
    </lineage>
</organism>
<dbReference type="InterPro" id="IPR001155">
    <property type="entry name" value="OxRdtase_FMN_N"/>
</dbReference>